<dbReference type="KEGG" id="spar:SPRG_06088"/>
<protein>
    <submittedName>
        <fullName evidence="3">TKL/DRK protein kinase</fullName>
    </submittedName>
</protein>
<dbReference type="PANTHER" id="PTHR44329">
    <property type="entry name" value="SERINE/THREONINE-PROTEIN KINASE TNNI3K-RELATED"/>
    <property type="match status" value="1"/>
</dbReference>
<feature type="transmembrane region" description="Helical" evidence="1">
    <location>
        <begin position="334"/>
        <end position="355"/>
    </location>
</feature>
<evidence type="ECO:0000256" key="1">
    <source>
        <dbReference type="SAM" id="Phobius"/>
    </source>
</evidence>
<dbReference type="OrthoDB" id="4062651at2759"/>
<keyword evidence="3" id="KW-0418">Kinase</keyword>
<dbReference type="InterPro" id="IPR008271">
    <property type="entry name" value="Ser/Thr_kinase_AS"/>
</dbReference>
<dbReference type="PROSITE" id="PS50011">
    <property type="entry name" value="PROTEIN_KINASE_DOM"/>
    <property type="match status" value="1"/>
</dbReference>
<dbReference type="InterPro" id="IPR051681">
    <property type="entry name" value="Ser/Thr_Kinases-Pseudokinases"/>
</dbReference>
<keyword evidence="1" id="KW-0472">Membrane</keyword>
<dbReference type="STRING" id="695850.A0A067CEU6"/>
<dbReference type="PANTHER" id="PTHR44329:SF214">
    <property type="entry name" value="PROTEIN KINASE DOMAIN-CONTAINING PROTEIN"/>
    <property type="match status" value="1"/>
</dbReference>
<dbReference type="PRINTS" id="PR00109">
    <property type="entry name" value="TYRKINASE"/>
</dbReference>
<feature type="domain" description="Protein kinase" evidence="2">
    <location>
        <begin position="425"/>
        <end position="685"/>
    </location>
</feature>
<dbReference type="SUPFAM" id="SSF56112">
    <property type="entry name" value="Protein kinase-like (PK-like)"/>
    <property type="match status" value="1"/>
</dbReference>
<dbReference type="Gene3D" id="3.30.200.20">
    <property type="entry name" value="Phosphorylase Kinase, domain 1"/>
    <property type="match status" value="1"/>
</dbReference>
<dbReference type="InterPro" id="IPR000719">
    <property type="entry name" value="Prot_kinase_dom"/>
</dbReference>
<feature type="transmembrane region" description="Helical" evidence="1">
    <location>
        <begin position="304"/>
        <end position="322"/>
    </location>
</feature>
<organism evidence="3 4">
    <name type="scientific">Saprolegnia parasitica (strain CBS 223.65)</name>
    <dbReference type="NCBI Taxonomy" id="695850"/>
    <lineage>
        <taxon>Eukaryota</taxon>
        <taxon>Sar</taxon>
        <taxon>Stramenopiles</taxon>
        <taxon>Oomycota</taxon>
        <taxon>Saprolegniomycetes</taxon>
        <taxon>Saprolegniales</taxon>
        <taxon>Saprolegniaceae</taxon>
        <taxon>Saprolegnia</taxon>
    </lineage>
</organism>
<dbReference type="Proteomes" id="UP000030745">
    <property type="component" value="Unassembled WGS sequence"/>
</dbReference>
<dbReference type="GeneID" id="24128453"/>
<keyword evidence="3" id="KW-0808">Transferase</keyword>
<dbReference type="Pfam" id="PF07714">
    <property type="entry name" value="PK_Tyr_Ser-Thr"/>
    <property type="match status" value="1"/>
</dbReference>
<dbReference type="AlphaFoldDB" id="A0A067CEU6"/>
<dbReference type="SMART" id="SM00220">
    <property type="entry name" value="S_TKc"/>
    <property type="match status" value="1"/>
</dbReference>
<dbReference type="EMBL" id="KK583208">
    <property type="protein sequence ID" value="KDO29033.1"/>
    <property type="molecule type" value="Genomic_DNA"/>
</dbReference>
<dbReference type="OMA" id="AHINRRQ"/>
<keyword evidence="1" id="KW-1133">Transmembrane helix</keyword>
<feature type="transmembrane region" description="Helical" evidence="1">
    <location>
        <begin position="167"/>
        <end position="188"/>
    </location>
</feature>
<sequence length="729" mass="82416">MLRRLCTNPWSLWAKSPTLQHDMVETPRIQSDMDSSSNSDHVAISLETPVHLSSKRQASAALESEAKSLRGPLTTTASMRPDAPSLLLPFSNRFRNPRTEELYQMDVSQQAIGQSQFILALVFGSHLAFSVWWTCESPRLTPSGLINYAGYYKGLHGLEYLASEDLLVVHFMYFPFAVGLALIPFRLLNSWGKSKLLMYWARRYWKHCMTLVVTLYCTGKLIYLGTVFQRSQTERNAWSKNQTCGRNVAAPAYWVDNNGSTTMAAWRLEYIDMLNEYISIIFACNAVADTILFSLSLKLDFPQVIVVLLSAALVYVINWKVNVGSYEIFMSMNFVAFVFAICLPIVLTLVAFYLLDRAARYTFYSKMDAERVNTALKHGVTVNRQQLATRGRVGPIEQQLLQELLHAKSPENEFLHNVSIPFEELTLHELVSEHVKGDVVRGEYTGLRVAIKRLSILTRETIVEFKAHVELLAGLRHPNVVQFIGASIDSISNLCIVLEYMEKGDVHSLLQSSMTLEWNDPLLQIANDAAQGMAYLHHSNIIHRDLKSANLLCSATYACKVSDFGESKQVHMEECLRTMVGTPYWLAPEILRETPYSTPVDCYSFGIVLIELESRKDPYFDCDGMSTIDIMAQVARGVRRPTIPSTCPPKRHALISRCLADDPKARPTMVEILKALQTDIREEVLSSRINTFDAHINRRQLLLKHQMLNRCALQEIFNDSDAASKSSSS</sequence>
<keyword evidence="4" id="KW-1185">Reference proteome</keyword>
<evidence type="ECO:0000259" key="2">
    <source>
        <dbReference type="PROSITE" id="PS50011"/>
    </source>
</evidence>
<dbReference type="GO" id="GO:0004674">
    <property type="term" value="F:protein serine/threonine kinase activity"/>
    <property type="evidence" value="ECO:0007669"/>
    <property type="project" value="TreeGrafter"/>
</dbReference>
<reference evidence="3 4" key="1">
    <citation type="journal article" date="2013" name="PLoS Genet.">
        <title>Distinctive expansion of potential virulence genes in the genome of the oomycete fish pathogen Saprolegnia parasitica.</title>
        <authorList>
            <person name="Jiang R.H."/>
            <person name="de Bruijn I."/>
            <person name="Haas B.J."/>
            <person name="Belmonte R."/>
            <person name="Lobach L."/>
            <person name="Christie J."/>
            <person name="van den Ackerveken G."/>
            <person name="Bottin A."/>
            <person name="Bulone V."/>
            <person name="Diaz-Moreno S.M."/>
            <person name="Dumas B."/>
            <person name="Fan L."/>
            <person name="Gaulin E."/>
            <person name="Govers F."/>
            <person name="Grenville-Briggs L.J."/>
            <person name="Horner N.R."/>
            <person name="Levin J.Z."/>
            <person name="Mammella M."/>
            <person name="Meijer H.J."/>
            <person name="Morris P."/>
            <person name="Nusbaum C."/>
            <person name="Oome S."/>
            <person name="Phillips A.J."/>
            <person name="van Rooyen D."/>
            <person name="Rzeszutek E."/>
            <person name="Saraiva M."/>
            <person name="Secombes C.J."/>
            <person name="Seidl M.F."/>
            <person name="Snel B."/>
            <person name="Stassen J.H."/>
            <person name="Sykes S."/>
            <person name="Tripathy S."/>
            <person name="van den Berg H."/>
            <person name="Vega-Arreguin J.C."/>
            <person name="Wawra S."/>
            <person name="Young S.K."/>
            <person name="Zeng Q."/>
            <person name="Dieguez-Uribeondo J."/>
            <person name="Russ C."/>
            <person name="Tyler B.M."/>
            <person name="van West P."/>
        </authorList>
    </citation>
    <scope>NUCLEOTIDE SEQUENCE [LARGE SCALE GENOMIC DNA]</scope>
    <source>
        <strain evidence="3 4">CBS 223.65</strain>
    </source>
</reference>
<dbReference type="VEuPathDB" id="FungiDB:SPRG_06088"/>
<dbReference type="GO" id="GO:0005524">
    <property type="term" value="F:ATP binding"/>
    <property type="evidence" value="ECO:0007669"/>
    <property type="project" value="InterPro"/>
</dbReference>
<gene>
    <name evidence="3" type="ORF">SPRG_06088</name>
</gene>
<dbReference type="CDD" id="cd13999">
    <property type="entry name" value="STKc_MAP3K-like"/>
    <property type="match status" value="1"/>
</dbReference>
<evidence type="ECO:0000313" key="4">
    <source>
        <dbReference type="Proteomes" id="UP000030745"/>
    </source>
</evidence>
<keyword evidence="1" id="KW-0812">Transmembrane</keyword>
<proteinExistence type="predicted"/>
<dbReference type="RefSeq" id="XP_012200203.1">
    <property type="nucleotide sequence ID" value="XM_012344813.1"/>
</dbReference>
<feature type="transmembrane region" description="Helical" evidence="1">
    <location>
        <begin position="117"/>
        <end position="134"/>
    </location>
</feature>
<accession>A0A067CEU6</accession>
<name>A0A067CEU6_SAPPC</name>
<dbReference type="InterPro" id="IPR001245">
    <property type="entry name" value="Ser-Thr/Tyr_kinase_cat_dom"/>
</dbReference>
<dbReference type="Gene3D" id="1.10.510.10">
    <property type="entry name" value="Transferase(Phosphotransferase) domain 1"/>
    <property type="match status" value="1"/>
</dbReference>
<dbReference type="PROSITE" id="PS00108">
    <property type="entry name" value="PROTEIN_KINASE_ST"/>
    <property type="match status" value="1"/>
</dbReference>
<evidence type="ECO:0000313" key="3">
    <source>
        <dbReference type="EMBL" id="KDO29033.1"/>
    </source>
</evidence>
<feature type="transmembrane region" description="Helical" evidence="1">
    <location>
        <begin position="208"/>
        <end position="228"/>
    </location>
</feature>
<dbReference type="InterPro" id="IPR011009">
    <property type="entry name" value="Kinase-like_dom_sf"/>
</dbReference>